<evidence type="ECO:0000313" key="3">
    <source>
        <dbReference type="Proteomes" id="UP000034320"/>
    </source>
</evidence>
<comment type="caution">
    <text evidence="2">The sequence shown here is derived from an EMBL/GenBank/DDBJ whole genome shotgun (WGS) entry which is preliminary data.</text>
</comment>
<keyword evidence="1" id="KW-1133">Transmembrane helix</keyword>
<organism evidence="2 3">
    <name type="scientific">Candidatus Gottesmanbacteria bacterium GW2011_GWA2_42_18</name>
    <dbReference type="NCBI Taxonomy" id="1618442"/>
    <lineage>
        <taxon>Bacteria</taxon>
        <taxon>Candidatus Gottesmaniibacteriota</taxon>
    </lineage>
</organism>
<evidence type="ECO:0000313" key="2">
    <source>
        <dbReference type="EMBL" id="KKS45334.1"/>
    </source>
</evidence>
<reference evidence="2 3" key="1">
    <citation type="journal article" date="2015" name="Nature">
        <title>rRNA introns, odd ribosomes, and small enigmatic genomes across a large radiation of phyla.</title>
        <authorList>
            <person name="Brown C.T."/>
            <person name="Hug L.A."/>
            <person name="Thomas B.C."/>
            <person name="Sharon I."/>
            <person name="Castelle C.J."/>
            <person name="Singh A."/>
            <person name="Wilkins M.J."/>
            <person name="Williams K.H."/>
            <person name="Banfield J.F."/>
        </authorList>
    </citation>
    <scope>NUCLEOTIDE SEQUENCE [LARGE SCALE GENOMIC DNA]</scope>
</reference>
<feature type="transmembrane region" description="Helical" evidence="1">
    <location>
        <begin position="60"/>
        <end position="79"/>
    </location>
</feature>
<name>A0A0G0Z9K9_9BACT</name>
<keyword evidence="1" id="KW-0472">Membrane</keyword>
<keyword evidence="1" id="KW-0812">Transmembrane</keyword>
<gene>
    <name evidence="2" type="ORF">UV09_C0042G0003</name>
</gene>
<evidence type="ECO:0000256" key="1">
    <source>
        <dbReference type="SAM" id="Phobius"/>
    </source>
</evidence>
<proteinExistence type="predicted"/>
<feature type="transmembrane region" description="Helical" evidence="1">
    <location>
        <begin position="35"/>
        <end position="54"/>
    </location>
</feature>
<evidence type="ECO:0008006" key="4">
    <source>
        <dbReference type="Google" id="ProtNLM"/>
    </source>
</evidence>
<protein>
    <recommendedName>
        <fullName evidence="4">DUF5673 domain-containing protein</fullName>
    </recommendedName>
</protein>
<dbReference type="EMBL" id="LCDD01000042">
    <property type="protein sequence ID" value="KKS45334.1"/>
    <property type="molecule type" value="Genomic_DNA"/>
</dbReference>
<dbReference type="Proteomes" id="UP000034320">
    <property type="component" value="Unassembled WGS sequence"/>
</dbReference>
<sequence length="176" mass="20695">MDKSNEKYLSEHPDLNQTLFSWKSPSHPYKKRSRIFYQTVAAFSFLMIVIVFFLHEFLLIGVILSVAFVVYVISSVPPVEIEHKILPIGFDNAGRVFRWQELSSFWFDKRWNQDILVIQTHYALQPQLQAVIVEKTQEKLKNLLGKYLLYVEKPPKITVDKMTDWMMEKIPLESAS</sequence>
<dbReference type="AlphaFoldDB" id="A0A0G0Z9K9"/>
<dbReference type="PATRIC" id="fig|1618442.3.peg.1253"/>
<accession>A0A0G0Z9K9</accession>